<name>A0A1I4S838_9BACT</name>
<dbReference type="InterPro" id="IPR052117">
    <property type="entry name" value="Cas10/Csm1_subtype-III-A"/>
</dbReference>
<dbReference type="GO" id="GO:0004519">
    <property type="term" value="F:endonuclease activity"/>
    <property type="evidence" value="ECO:0007669"/>
    <property type="project" value="UniProtKB-KW"/>
</dbReference>
<dbReference type="InterPro" id="IPR000160">
    <property type="entry name" value="GGDEF_dom"/>
</dbReference>
<evidence type="ECO:0000256" key="1">
    <source>
        <dbReference type="ARBA" id="ARBA00001968"/>
    </source>
</evidence>
<dbReference type="Gene3D" id="3.30.70.270">
    <property type="match status" value="1"/>
</dbReference>
<keyword evidence="5" id="KW-0540">Nuclease</keyword>
<organism evidence="14 15">
    <name type="scientific">Thermodesulforhabdus norvegica</name>
    <dbReference type="NCBI Taxonomy" id="39841"/>
    <lineage>
        <taxon>Bacteria</taxon>
        <taxon>Pseudomonadati</taxon>
        <taxon>Thermodesulfobacteriota</taxon>
        <taxon>Syntrophobacteria</taxon>
        <taxon>Syntrophobacterales</taxon>
        <taxon>Thermodesulforhabdaceae</taxon>
        <taxon>Thermodesulforhabdus</taxon>
    </lineage>
</organism>
<dbReference type="AlphaFoldDB" id="A0A1I4S838"/>
<dbReference type="GO" id="GO:0005524">
    <property type="term" value="F:ATP binding"/>
    <property type="evidence" value="ECO:0007669"/>
    <property type="project" value="UniProtKB-KW"/>
</dbReference>
<dbReference type="SUPFAM" id="SSF109604">
    <property type="entry name" value="HD-domain/PDEase-like"/>
    <property type="match status" value="1"/>
</dbReference>
<keyword evidence="4" id="KW-0808">Transferase</keyword>
<dbReference type="GO" id="GO:0016740">
    <property type="term" value="F:transferase activity"/>
    <property type="evidence" value="ECO:0007669"/>
    <property type="project" value="UniProtKB-KW"/>
</dbReference>
<evidence type="ECO:0000256" key="4">
    <source>
        <dbReference type="ARBA" id="ARBA00022679"/>
    </source>
</evidence>
<comment type="similarity">
    <text evidence="2">Belongs to the CRISPR-associated Cas10/Csm1 family.</text>
</comment>
<evidence type="ECO:0000256" key="10">
    <source>
        <dbReference type="ARBA" id="ARBA00022840"/>
    </source>
</evidence>
<evidence type="ECO:0000256" key="6">
    <source>
        <dbReference type="ARBA" id="ARBA00022741"/>
    </source>
</evidence>
<dbReference type="EMBL" id="FOUU01000002">
    <property type="protein sequence ID" value="SFM60464.1"/>
    <property type="molecule type" value="Genomic_DNA"/>
</dbReference>
<dbReference type="Pfam" id="PF01966">
    <property type="entry name" value="HD"/>
    <property type="match status" value="1"/>
</dbReference>
<dbReference type="Proteomes" id="UP000199611">
    <property type="component" value="Unassembled WGS sequence"/>
</dbReference>
<evidence type="ECO:0000256" key="8">
    <source>
        <dbReference type="ARBA" id="ARBA00022801"/>
    </source>
</evidence>
<keyword evidence="10" id="KW-0067">ATP-binding</keyword>
<sequence>MVLDVERLGFAALLHDVGKLVQFAEKVPESYRKNNMDLYQPKWNGHPTHSHALYTAYFIEKFQEYFPEKLCKGKGYDDSFINLAAMHHKPESPLQWIIAEADRLSSGIDREEFPEGKSIPPSDAVKTRLIPPFDVLFKDIKAGNFNWRYRLEPLSVMSIFPEKNTSNATEKDYIELYNKLKDGLKELKHRENPVLWLQHFDSLYRIVTSHIPSARVGRVIPDVSLYDHSRSTAALAVALYKWHREMGNLNDIDEIKNRKEKKFLLLSGDFYGIQNFIFSSGGEQRGRRSKILRGRSFVISLLTELAACELCIELGLSFLSVVICAGGKFHIIAHNTENSRNKIDEVSARINDWLIDVSFGENSIGISATELSPEEFLDGRFRDIWNKHVENMDEKKFKRFDIAKHGGVKSSFLDSFRNDLHRPLCPFCAKRPSEQEVENDPLLSGPNERASACRLCRDQILIGTKLVKNNYITLLESTNGDLEKPLFGRYQVKFSRDLDRLNIKDAVKLWAINTEENGSLPVDVTFMPLNGYVPVYGKEDEKDERILAGARSEDKKLELIDMIRSGDPMTFAHIASKALKLDGGRFYGIDVLGVLKADVDNLGAIFSCGFTGNMFTLSRLATLSRALNNFFAIYLPYALKHEANGKFRNIYTVFAGGDDLFLIGPWNVILDVVGFIRKKFGEYTCNREEIHISAGITLHKPYVPVDIIAEKAEESLEASKSVDGKDAVTIFNRTVKWSDFDELMSEVYTAMKNWMNDDCISTAFLHRLNSFADMAERELYYLNSAAGRTIKDIECFKWRAFLCYQVFRNVASGLGIDRARQEEIRRNTAIKLAGWLEKFRGTFIIPLWTILYEHRIRKS</sequence>
<dbReference type="NCBIfam" id="TIGR02578">
    <property type="entry name" value="cas_TM1811_Csm1"/>
    <property type="match status" value="1"/>
</dbReference>
<evidence type="ECO:0000256" key="3">
    <source>
        <dbReference type="ARBA" id="ARBA00014333"/>
    </source>
</evidence>
<dbReference type="GO" id="GO:0051607">
    <property type="term" value="P:defense response to virus"/>
    <property type="evidence" value="ECO:0007669"/>
    <property type="project" value="UniProtKB-KW"/>
</dbReference>
<feature type="domain" description="GGDEF" evidence="13">
    <location>
        <begin position="590"/>
        <end position="733"/>
    </location>
</feature>
<evidence type="ECO:0000256" key="7">
    <source>
        <dbReference type="ARBA" id="ARBA00022759"/>
    </source>
</evidence>
<evidence type="ECO:0000256" key="2">
    <source>
        <dbReference type="ARBA" id="ARBA00005700"/>
    </source>
</evidence>
<keyword evidence="15" id="KW-1185">Reference proteome</keyword>
<reference evidence="14 15" key="1">
    <citation type="submission" date="2016-10" db="EMBL/GenBank/DDBJ databases">
        <authorList>
            <person name="de Groot N.N."/>
        </authorList>
    </citation>
    <scope>NUCLEOTIDE SEQUENCE [LARGE SCALE GENOMIC DNA]</scope>
    <source>
        <strain evidence="14 15">DSM 9990</strain>
    </source>
</reference>
<dbReference type="InterPro" id="IPR006674">
    <property type="entry name" value="HD_domain"/>
</dbReference>
<dbReference type="PANTHER" id="PTHR36528:SF1">
    <property type="entry name" value="CRISPR SYSTEM SINGLE-STRAND-SPECIFIC DEOXYRIBONUCLEASE CAS10_CSM1 (SUBTYPE III-A)"/>
    <property type="match status" value="1"/>
</dbReference>
<dbReference type="STRING" id="39841.SAMN05660836_00806"/>
<evidence type="ECO:0000256" key="11">
    <source>
        <dbReference type="ARBA" id="ARBA00023118"/>
    </source>
</evidence>
<comment type="cofactor">
    <cofactor evidence="1">
        <name>a divalent metal cation</name>
        <dbReference type="ChEBI" id="CHEBI:60240"/>
    </cofactor>
</comment>
<evidence type="ECO:0000256" key="5">
    <source>
        <dbReference type="ARBA" id="ARBA00022722"/>
    </source>
</evidence>
<dbReference type="PANTHER" id="PTHR36528">
    <property type="entry name" value="CRISPR SYSTEM SINGLE-STRAND-SPECIFIC DEOXYRIBONUCLEASE CAS10/CSM1 (SUBTYPE III-A)"/>
    <property type="match status" value="1"/>
</dbReference>
<dbReference type="PROSITE" id="PS50887">
    <property type="entry name" value="GGDEF"/>
    <property type="match status" value="1"/>
</dbReference>
<dbReference type="Gene3D" id="1.10.3210.10">
    <property type="entry name" value="Hypothetical protein af1432"/>
    <property type="match status" value="1"/>
</dbReference>
<dbReference type="InterPro" id="IPR041062">
    <property type="entry name" value="Csm1_B"/>
</dbReference>
<keyword evidence="8" id="KW-0378">Hydrolase</keyword>
<keyword evidence="7" id="KW-0255">Endonuclease</keyword>
<dbReference type="Pfam" id="PF18211">
    <property type="entry name" value="Csm1_B"/>
    <property type="match status" value="1"/>
</dbReference>
<dbReference type="InterPro" id="IPR043128">
    <property type="entry name" value="Rev_trsase/Diguanyl_cyclase"/>
</dbReference>
<keyword evidence="6" id="KW-0547">Nucleotide-binding</keyword>
<protein>
    <recommendedName>
        <fullName evidence="3">CRISPR system single-strand-specific deoxyribonuclease Cas10/Csm1 (subtype III-A)</fullName>
    </recommendedName>
    <alternativeName>
        <fullName evidence="12">Cyclic oligoadenylate synthase</fullName>
    </alternativeName>
</protein>
<keyword evidence="11" id="KW-0051">Antiviral defense</keyword>
<dbReference type="CDD" id="cd09680">
    <property type="entry name" value="Cas10_III"/>
    <property type="match status" value="1"/>
</dbReference>
<evidence type="ECO:0000259" key="13">
    <source>
        <dbReference type="PROSITE" id="PS50887"/>
    </source>
</evidence>
<proteinExistence type="inferred from homology"/>
<evidence type="ECO:0000256" key="9">
    <source>
        <dbReference type="ARBA" id="ARBA00022839"/>
    </source>
</evidence>
<dbReference type="GO" id="GO:0004527">
    <property type="term" value="F:exonuclease activity"/>
    <property type="evidence" value="ECO:0007669"/>
    <property type="project" value="UniProtKB-KW"/>
</dbReference>
<keyword evidence="9" id="KW-0269">Exonuclease</keyword>
<evidence type="ECO:0000256" key="12">
    <source>
        <dbReference type="ARBA" id="ARBA00032922"/>
    </source>
</evidence>
<evidence type="ECO:0000313" key="14">
    <source>
        <dbReference type="EMBL" id="SFM60464.1"/>
    </source>
</evidence>
<dbReference type="RefSeq" id="WP_177193517.1">
    <property type="nucleotide sequence ID" value="NZ_FOUU01000002.1"/>
</dbReference>
<dbReference type="Pfam" id="PF22335">
    <property type="entry name" value="Cas10-Cmr2_palm2"/>
    <property type="match status" value="1"/>
</dbReference>
<evidence type="ECO:0000313" key="15">
    <source>
        <dbReference type="Proteomes" id="UP000199611"/>
    </source>
</evidence>
<dbReference type="InterPro" id="IPR054767">
    <property type="entry name" value="Cas10-Cmr2_palm2"/>
</dbReference>
<dbReference type="InterPro" id="IPR013408">
    <property type="entry name" value="Cas10/Csm1"/>
</dbReference>
<gene>
    <name evidence="14" type="ORF">SAMN05660836_00806</name>
</gene>
<accession>A0A1I4S838</accession>